<dbReference type="GO" id="GO:0005506">
    <property type="term" value="F:iron ion binding"/>
    <property type="evidence" value="ECO:0007669"/>
    <property type="project" value="InterPro"/>
</dbReference>
<evidence type="ECO:0000256" key="1">
    <source>
        <dbReference type="ARBA" id="ARBA00010617"/>
    </source>
</evidence>
<keyword evidence="2" id="KW-0503">Monooxygenase</keyword>
<name>A0A841BIF6_9ACTN</name>
<dbReference type="Gene3D" id="1.10.630.10">
    <property type="entry name" value="Cytochrome P450"/>
    <property type="match status" value="1"/>
</dbReference>
<dbReference type="Pfam" id="PF00067">
    <property type="entry name" value="p450"/>
    <property type="match status" value="1"/>
</dbReference>
<accession>A0A841BIF6</accession>
<dbReference type="InterPro" id="IPR036396">
    <property type="entry name" value="Cyt_P450_sf"/>
</dbReference>
<dbReference type="EMBL" id="JACHMN010000001">
    <property type="protein sequence ID" value="MBB5866681.1"/>
    <property type="molecule type" value="Genomic_DNA"/>
</dbReference>
<reference evidence="3 4" key="1">
    <citation type="submission" date="2020-08" db="EMBL/GenBank/DDBJ databases">
        <title>Sequencing the genomes of 1000 actinobacteria strains.</title>
        <authorList>
            <person name="Klenk H.-P."/>
        </authorList>
    </citation>
    <scope>NUCLEOTIDE SEQUENCE [LARGE SCALE GENOMIC DNA]</scope>
    <source>
        <strain evidence="3 4">DSM 45362</strain>
    </source>
</reference>
<keyword evidence="2" id="KW-0560">Oxidoreductase</keyword>
<organism evidence="3 4">
    <name type="scientific">Allocatelliglobosispora scoriae</name>
    <dbReference type="NCBI Taxonomy" id="643052"/>
    <lineage>
        <taxon>Bacteria</taxon>
        <taxon>Bacillati</taxon>
        <taxon>Actinomycetota</taxon>
        <taxon>Actinomycetes</taxon>
        <taxon>Micromonosporales</taxon>
        <taxon>Micromonosporaceae</taxon>
        <taxon>Allocatelliglobosispora</taxon>
    </lineage>
</organism>
<dbReference type="AlphaFoldDB" id="A0A841BIF6"/>
<evidence type="ECO:0000313" key="3">
    <source>
        <dbReference type="EMBL" id="MBB5866681.1"/>
    </source>
</evidence>
<proteinExistence type="inferred from homology"/>
<dbReference type="GO" id="GO:0020037">
    <property type="term" value="F:heme binding"/>
    <property type="evidence" value="ECO:0007669"/>
    <property type="project" value="InterPro"/>
</dbReference>
<dbReference type="PROSITE" id="PS00086">
    <property type="entry name" value="CYTOCHROME_P450"/>
    <property type="match status" value="1"/>
</dbReference>
<dbReference type="InterPro" id="IPR001128">
    <property type="entry name" value="Cyt_P450"/>
</dbReference>
<protein>
    <submittedName>
        <fullName evidence="3">Cytochrome P450</fullName>
    </submittedName>
</protein>
<dbReference type="GO" id="GO:0016705">
    <property type="term" value="F:oxidoreductase activity, acting on paired donors, with incorporation or reduction of molecular oxygen"/>
    <property type="evidence" value="ECO:0007669"/>
    <property type="project" value="InterPro"/>
</dbReference>
<sequence>MVLLASANRDPSVFADPATFDLSRPNAHRHLAFSAGAHYCLGAGLARAEAAAALAGLLRRYARLRLAGTVTPRQSRVIRGPLRLPV</sequence>
<dbReference type="InterPro" id="IPR002397">
    <property type="entry name" value="Cyt_P450_B"/>
</dbReference>
<comment type="caution">
    <text evidence="3">The sequence shown here is derived from an EMBL/GenBank/DDBJ whole genome shotgun (WGS) entry which is preliminary data.</text>
</comment>
<keyword evidence="2" id="KW-0408">Iron</keyword>
<comment type="similarity">
    <text evidence="1 2">Belongs to the cytochrome P450 family.</text>
</comment>
<keyword evidence="2" id="KW-0479">Metal-binding</keyword>
<dbReference type="PANTHER" id="PTHR46696">
    <property type="entry name" value="P450, PUTATIVE (EUROFUNG)-RELATED"/>
    <property type="match status" value="1"/>
</dbReference>
<dbReference type="Proteomes" id="UP000587527">
    <property type="component" value="Unassembled WGS sequence"/>
</dbReference>
<dbReference type="InterPro" id="IPR017972">
    <property type="entry name" value="Cyt_P450_CS"/>
</dbReference>
<dbReference type="SUPFAM" id="SSF48264">
    <property type="entry name" value="Cytochrome P450"/>
    <property type="match status" value="1"/>
</dbReference>
<keyword evidence="4" id="KW-1185">Reference proteome</keyword>
<dbReference type="PRINTS" id="PR00359">
    <property type="entry name" value="BP450"/>
</dbReference>
<gene>
    <name evidence="3" type="ORF">F4553_000060</name>
</gene>
<dbReference type="PANTHER" id="PTHR46696:SF1">
    <property type="entry name" value="CYTOCHROME P450 YJIB-RELATED"/>
    <property type="match status" value="1"/>
</dbReference>
<keyword evidence="2" id="KW-0349">Heme</keyword>
<dbReference type="GO" id="GO:0004497">
    <property type="term" value="F:monooxygenase activity"/>
    <property type="evidence" value="ECO:0007669"/>
    <property type="project" value="UniProtKB-KW"/>
</dbReference>
<evidence type="ECO:0000256" key="2">
    <source>
        <dbReference type="RuleBase" id="RU000461"/>
    </source>
</evidence>
<evidence type="ECO:0000313" key="4">
    <source>
        <dbReference type="Proteomes" id="UP000587527"/>
    </source>
</evidence>